<comment type="caution">
    <text evidence="1">The sequence shown here is derived from an EMBL/GenBank/DDBJ whole genome shotgun (WGS) entry which is preliminary data.</text>
</comment>
<evidence type="ECO:0000313" key="2">
    <source>
        <dbReference type="Proteomes" id="UP000786811"/>
    </source>
</evidence>
<organism evidence="1 2">
    <name type="scientific">Cotesia congregata</name>
    <name type="common">Parasitoid wasp</name>
    <name type="synonym">Apanteles congregatus</name>
    <dbReference type="NCBI Taxonomy" id="51543"/>
    <lineage>
        <taxon>Eukaryota</taxon>
        <taxon>Metazoa</taxon>
        <taxon>Ecdysozoa</taxon>
        <taxon>Arthropoda</taxon>
        <taxon>Hexapoda</taxon>
        <taxon>Insecta</taxon>
        <taxon>Pterygota</taxon>
        <taxon>Neoptera</taxon>
        <taxon>Endopterygota</taxon>
        <taxon>Hymenoptera</taxon>
        <taxon>Apocrita</taxon>
        <taxon>Ichneumonoidea</taxon>
        <taxon>Braconidae</taxon>
        <taxon>Microgastrinae</taxon>
        <taxon>Cotesia</taxon>
    </lineage>
</organism>
<keyword evidence="2" id="KW-1185">Reference proteome</keyword>
<reference evidence="1" key="1">
    <citation type="submission" date="2021-04" db="EMBL/GenBank/DDBJ databases">
        <authorList>
            <person name="Chebbi M.A.C M."/>
        </authorList>
    </citation>
    <scope>NUCLEOTIDE SEQUENCE</scope>
</reference>
<dbReference type="Pfam" id="PF16061">
    <property type="entry name" value="DUF4803"/>
    <property type="match status" value="1"/>
</dbReference>
<evidence type="ECO:0000313" key="1">
    <source>
        <dbReference type="EMBL" id="CAG5073827.1"/>
    </source>
</evidence>
<accession>A0A8J2E172</accession>
<dbReference type="OrthoDB" id="6366357at2759"/>
<name>A0A8J2E172_COTCN</name>
<dbReference type="EMBL" id="CAJNRD030001114">
    <property type="protein sequence ID" value="CAG5073827.1"/>
    <property type="molecule type" value="Genomic_DNA"/>
</dbReference>
<gene>
    <name evidence="1" type="ORF">HICCMSTLAB_LOCUS624</name>
</gene>
<sequence length="152" mass="17622">MFIPGQLDQREESLLDAMVATLKDITEPEQYGMIKSTQQQLYDLYETVILTEIKGFTMSTYSYATFENEVYKLRDQLVLISSQYLSSIDQALVGLPKDFFNCDPPKHVNGETYVALRGNMIKTISLRPQIADIKNNMYQQQHLRLSFVLFDY</sequence>
<protein>
    <submittedName>
        <fullName evidence="1">Uncharacterized protein</fullName>
    </submittedName>
</protein>
<dbReference type="Proteomes" id="UP000786811">
    <property type="component" value="Unassembled WGS sequence"/>
</dbReference>
<dbReference type="AlphaFoldDB" id="A0A8J2E172"/>
<dbReference type="InterPro" id="IPR032062">
    <property type="entry name" value="DUF4803"/>
</dbReference>
<proteinExistence type="predicted"/>